<sequence>MERLICTSRQAFGFHTSLQATHLAKVIHSDTRDGISIKIDERCETFSEFFVASNGPGAEQRLSLPQQGLLCVIVRISRERPNQRTLFSVGTQIGINNQRWLRIRKRGEPSHLPRDPMRRIGPHLLIGSWKVLMHEEHICITLVTHLVSTETTKRDNRELYGERSVFPDVCAARSVARCF</sequence>
<dbReference type="EMBL" id="CAFBRC010000067">
    <property type="protein sequence ID" value="CAB5076546.1"/>
    <property type="molecule type" value="Genomic_DNA"/>
</dbReference>
<gene>
    <name evidence="1" type="ORF">UFOPK4367_01023</name>
</gene>
<dbReference type="AlphaFoldDB" id="A0A6J7VI72"/>
<accession>A0A6J7VI72</accession>
<organism evidence="1">
    <name type="scientific">freshwater metagenome</name>
    <dbReference type="NCBI Taxonomy" id="449393"/>
    <lineage>
        <taxon>unclassified sequences</taxon>
        <taxon>metagenomes</taxon>
        <taxon>ecological metagenomes</taxon>
    </lineage>
</organism>
<evidence type="ECO:0000313" key="1">
    <source>
        <dbReference type="EMBL" id="CAB5076546.1"/>
    </source>
</evidence>
<reference evidence="1" key="1">
    <citation type="submission" date="2020-05" db="EMBL/GenBank/DDBJ databases">
        <authorList>
            <person name="Chiriac C."/>
            <person name="Salcher M."/>
            <person name="Ghai R."/>
            <person name="Kavagutti S V."/>
        </authorList>
    </citation>
    <scope>NUCLEOTIDE SEQUENCE</scope>
</reference>
<proteinExistence type="predicted"/>
<protein>
    <submittedName>
        <fullName evidence="1">Unannotated protein</fullName>
    </submittedName>
</protein>
<name>A0A6J7VI72_9ZZZZ</name>